<gene>
    <name evidence="2" type="ORF">CHIRRI_LOCUS2710</name>
</gene>
<name>A0A9N9WN58_9DIPT</name>
<dbReference type="OrthoDB" id="434783at2759"/>
<dbReference type="Proteomes" id="UP001153620">
    <property type="component" value="Chromosome 1"/>
</dbReference>
<evidence type="ECO:0000313" key="2">
    <source>
        <dbReference type="EMBL" id="CAG9799752.1"/>
    </source>
</evidence>
<proteinExistence type="predicted"/>
<evidence type="ECO:0008006" key="4">
    <source>
        <dbReference type="Google" id="ProtNLM"/>
    </source>
</evidence>
<protein>
    <recommendedName>
        <fullName evidence="4">ZAD domain-containing protein</fullName>
    </recommendedName>
</protein>
<keyword evidence="3" id="KW-1185">Reference proteome</keyword>
<evidence type="ECO:0000256" key="1">
    <source>
        <dbReference type="SAM" id="MobiDB-lite"/>
    </source>
</evidence>
<accession>A0A9N9WN58</accession>
<sequence length="592" mass="70348">MGRKTASEIDSCYQKCCVCLNKTSRNYTQVTQLYRKKQKKNNYQDEESLTIFDILENLRLLVYEIEDIEETAICHHCKKIILDFYDFKVMTGSKQARNELPVKDVDSSAPIDSIKKYLREKHYNKLKTYVVNNVIESIDKDDSNVLVIKPAMKIKTELDEVLLPNMHFVDTDVIVKIEKNEEPEMTFCDDENDRMSDVSELKESSSFKKHDDCSDDDNENETTHEDIFGTEENDENDEGITKTVIDNVTFISRIPECLVNLEQKRKEAAEAEKTRFKDPENWVRIKHRESRVRGESYVNRKGKLIKAKRIKAACNCRFQCTDRITEEDRKRNFENHWGLADFALQKKFLFEHRKTEPVARRRARYESARPREYSTKYYLDTYNKDGTHKSLEKVCEVMFCNTFDICKNNLRTLYKKVISGKVQDMRGTNRRKQTAGHLKAIDFVKQFPFFHIEQQMTVRQIYKNYVQECNEQSIDGIVKENTFRTIFSMYNESEFLKPNRPRPKCDICQGYEKASDAEKVHLQMEYDYHIRNTEICRNRRRWKKSSKAKAERRRIAKEQKLLQKEVTENQPQQVEPIEQEVLENYEVEMVYY</sequence>
<dbReference type="PANTHER" id="PTHR10773">
    <property type="entry name" value="DNA-DIRECTED RNA POLYMERASES I, II, AND III SUBUNIT RPABC2"/>
    <property type="match status" value="1"/>
</dbReference>
<feature type="region of interest" description="Disordered" evidence="1">
    <location>
        <begin position="202"/>
        <end position="224"/>
    </location>
</feature>
<dbReference type="AlphaFoldDB" id="A0A9N9WN58"/>
<feature type="compositionally biased region" description="Basic and acidic residues" evidence="1">
    <location>
        <begin position="202"/>
        <end position="212"/>
    </location>
</feature>
<reference evidence="2" key="2">
    <citation type="submission" date="2022-10" db="EMBL/GenBank/DDBJ databases">
        <authorList>
            <consortium name="ENA_rothamsted_submissions"/>
            <consortium name="culmorum"/>
            <person name="King R."/>
        </authorList>
    </citation>
    <scope>NUCLEOTIDE SEQUENCE</scope>
</reference>
<dbReference type="PANTHER" id="PTHR10773:SF19">
    <property type="match status" value="1"/>
</dbReference>
<evidence type="ECO:0000313" key="3">
    <source>
        <dbReference type="Proteomes" id="UP001153620"/>
    </source>
</evidence>
<organism evidence="2 3">
    <name type="scientific">Chironomus riparius</name>
    <dbReference type="NCBI Taxonomy" id="315576"/>
    <lineage>
        <taxon>Eukaryota</taxon>
        <taxon>Metazoa</taxon>
        <taxon>Ecdysozoa</taxon>
        <taxon>Arthropoda</taxon>
        <taxon>Hexapoda</taxon>
        <taxon>Insecta</taxon>
        <taxon>Pterygota</taxon>
        <taxon>Neoptera</taxon>
        <taxon>Endopterygota</taxon>
        <taxon>Diptera</taxon>
        <taxon>Nematocera</taxon>
        <taxon>Chironomoidea</taxon>
        <taxon>Chironomidae</taxon>
        <taxon>Chironominae</taxon>
        <taxon>Chironomus</taxon>
    </lineage>
</organism>
<dbReference type="EMBL" id="OU895877">
    <property type="protein sequence ID" value="CAG9799752.1"/>
    <property type="molecule type" value="Genomic_DNA"/>
</dbReference>
<reference evidence="2" key="1">
    <citation type="submission" date="2022-01" db="EMBL/GenBank/DDBJ databases">
        <authorList>
            <person name="King R."/>
        </authorList>
    </citation>
    <scope>NUCLEOTIDE SEQUENCE</scope>
</reference>